<dbReference type="Pfam" id="PF01602">
    <property type="entry name" value="Adaptin_N"/>
    <property type="match status" value="1"/>
</dbReference>
<dbReference type="GO" id="GO:0006888">
    <property type="term" value="P:endoplasmic reticulum to Golgi vesicle-mediated transport"/>
    <property type="evidence" value="ECO:0007669"/>
    <property type="project" value="TreeGrafter"/>
</dbReference>
<dbReference type="RefSeq" id="XP_041288749.1">
    <property type="nucleotide sequence ID" value="XM_041443568.1"/>
</dbReference>
<gene>
    <name evidence="2" type="ORF">F5147DRAFT_816263</name>
</gene>
<protein>
    <recommendedName>
        <fullName evidence="1">Clathrin/coatomer adaptor adaptin-like N-terminal domain-containing protein</fullName>
    </recommendedName>
</protein>
<dbReference type="Proteomes" id="UP000823399">
    <property type="component" value="Unassembled WGS sequence"/>
</dbReference>
<accession>A0A9P7EYA8</accession>
<evidence type="ECO:0000313" key="2">
    <source>
        <dbReference type="EMBL" id="KAG2097991.1"/>
    </source>
</evidence>
<dbReference type="PANTHER" id="PTHR10635">
    <property type="entry name" value="COATOMER SUBUNIT BETA"/>
    <property type="match status" value="1"/>
</dbReference>
<dbReference type="Gene3D" id="1.25.10.10">
    <property type="entry name" value="Leucine-rich Repeat Variant"/>
    <property type="match status" value="1"/>
</dbReference>
<reference evidence="2" key="1">
    <citation type="journal article" date="2020" name="New Phytol.">
        <title>Comparative genomics reveals dynamic genome evolution in host specialist ectomycorrhizal fungi.</title>
        <authorList>
            <person name="Lofgren L.A."/>
            <person name="Nguyen N.H."/>
            <person name="Vilgalys R."/>
            <person name="Ruytinx J."/>
            <person name="Liao H.L."/>
            <person name="Branco S."/>
            <person name="Kuo A."/>
            <person name="LaButti K."/>
            <person name="Lipzen A."/>
            <person name="Andreopoulos W."/>
            <person name="Pangilinan J."/>
            <person name="Riley R."/>
            <person name="Hundley H."/>
            <person name="Na H."/>
            <person name="Barry K."/>
            <person name="Grigoriev I.V."/>
            <person name="Stajich J.E."/>
            <person name="Kennedy P.G."/>
        </authorList>
    </citation>
    <scope>NUCLEOTIDE SEQUENCE</scope>
    <source>
        <strain evidence="2">FC423</strain>
    </source>
</reference>
<proteinExistence type="predicted"/>
<dbReference type="InterPro" id="IPR011989">
    <property type="entry name" value="ARM-like"/>
</dbReference>
<dbReference type="GO" id="GO:0030126">
    <property type="term" value="C:COPI vesicle coat"/>
    <property type="evidence" value="ECO:0007669"/>
    <property type="project" value="TreeGrafter"/>
</dbReference>
<organism evidence="2 3">
    <name type="scientific">Suillus discolor</name>
    <dbReference type="NCBI Taxonomy" id="1912936"/>
    <lineage>
        <taxon>Eukaryota</taxon>
        <taxon>Fungi</taxon>
        <taxon>Dikarya</taxon>
        <taxon>Basidiomycota</taxon>
        <taxon>Agaricomycotina</taxon>
        <taxon>Agaricomycetes</taxon>
        <taxon>Agaricomycetidae</taxon>
        <taxon>Boletales</taxon>
        <taxon>Suillineae</taxon>
        <taxon>Suillaceae</taxon>
        <taxon>Suillus</taxon>
    </lineage>
</organism>
<name>A0A9P7EYA8_9AGAM</name>
<dbReference type="GO" id="GO:0006891">
    <property type="term" value="P:intra-Golgi vesicle-mediated transport"/>
    <property type="evidence" value="ECO:0007669"/>
    <property type="project" value="TreeGrafter"/>
</dbReference>
<dbReference type="GeneID" id="64705827"/>
<evidence type="ECO:0000259" key="1">
    <source>
        <dbReference type="Pfam" id="PF01602"/>
    </source>
</evidence>
<keyword evidence="3" id="KW-1185">Reference proteome</keyword>
<evidence type="ECO:0000313" key="3">
    <source>
        <dbReference type="Proteomes" id="UP000823399"/>
    </source>
</evidence>
<dbReference type="GO" id="GO:0006886">
    <property type="term" value="P:intracellular protein transport"/>
    <property type="evidence" value="ECO:0007669"/>
    <property type="project" value="InterPro"/>
</dbReference>
<dbReference type="PANTHER" id="PTHR10635:SF0">
    <property type="entry name" value="COATOMER SUBUNIT BETA"/>
    <property type="match status" value="1"/>
</dbReference>
<dbReference type="EMBL" id="JABBWM010000063">
    <property type="protein sequence ID" value="KAG2097991.1"/>
    <property type="molecule type" value="Genomic_DNA"/>
</dbReference>
<sequence length="298" mass="33748">MTNFSRRVASYYQLLTSELCLLCRVTPFQNYAITSQKQWAAACSSGFDDDWFHIGSPGRDLHQIRYTKRLVASWNLDRDGIENAIFAIYTIYREYEHLIPDAPELMQTFIDAESDATCKRNAFVFLAHCTIPKATERLISMFIELDCKNGTTHRPRYIRCMFELLNSSSHAVKYEAATTFTTLTQNFAAVKVASCFINLVIKESDNNIKLIVLDRLDTLHSKHGHILDGLTMDILQTGKIYGIGQFPDDVGAKLSQMILDNVFHGVLDQGRGRLIIFDELKVDNMYGAAIETLVPGVN</sequence>
<dbReference type="SUPFAM" id="SSF48371">
    <property type="entry name" value="ARM repeat"/>
    <property type="match status" value="1"/>
</dbReference>
<dbReference type="OrthoDB" id="10261439at2759"/>
<dbReference type="InterPro" id="IPR016460">
    <property type="entry name" value="COPB1"/>
</dbReference>
<comment type="caution">
    <text evidence="2">The sequence shown here is derived from an EMBL/GenBank/DDBJ whole genome shotgun (WGS) entry which is preliminary data.</text>
</comment>
<dbReference type="Gene3D" id="1.25.40.570">
    <property type="match status" value="1"/>
</dbReference>
<feature type="domain" description="Clathrin/coatomer adaptor adaptin-like N-terminal" evidence="1">
    <location>
        <begin position="146"/>
        <end position="233"/>
    </location>
</feature>
<dbReference type="AlphaFoldDB" id="A0A9P7EYA8"/>
<dbReference type="InterPro" id="IPR002553">
    <property type="entry name" value="Clathrin/coatomer_adapt-like_N"/>
</dbReference>
<dbReference type="InterPro" id="IPR016024">
    <property type="entry name" value="ARM-type_fold"/>
</dbReference>